<protein>
    <recommendedName>
        <fullName evidence="3">RHS repeat-associated core domain-containing protein</fullName>
    </recommendedName>
</protein>
<dbReference type="EMBL" id="CP034171">
    <property type="protein sequence ID" value="AZI20636.1"/>
    <property type="molecule type" value="Genomic_DNA"/>
</dbReference>
<dbReference type="Proteomes" id="UP000282297">
    <property type="component" value="Chromosome"/>
</dbReference>
<reference evidence="2" key="1">
    <citation type="submission" date="2018-11" db="EMBL/GenBank/DDBJ databases">
        <title>Proposal to divide the Flavobacteriaceae and reorganize its genera based on Amino Acid Identity values calculated from whole genome sequences.</title>
        <authorList>
            <person name="Nicholson A.C."/>
            <person name="Gulvik C.A."/>
            <person name="Whitney A.M."/>
            <person name="Humrighouse B.W."/>
            <person name="Bell M."/>
            <person name="Holmes B."/>
            <person name="Steigerwalt A.B."/>
            <person name="Villarma A."/>
            <person name="Sheth M."/>
            <person name="Batra D."/>
            <person name="Pryor J."/>
            <person name="Bernardet J.-F."/>
            <person name="Hugo C."/>
            <person name="Kampfer P."/>
            <person name="Newman J.D."/>
            <person name="McQuiston J.R."/>
        </authorList>
    </citation>
    <scope>NUCLEOTIDE SEQUENCE [LARGE SCALE GENOMIC DNA]</scope>
    <source>
        <strain evidence="2">H4753</strain>
    </source>
</reference>
<organism evidence="1 2">
    <name type="scientific">Chryseobacterium taklimakanense</name>
    <dbReference type="NCBI Taxonomy" id="536441"/>
    <lineage>
        <taxon>Bacteria</taxon>
        <taxon>Pseudomonadati</taxon>
        <taxon>Bacteroidota</taxon>
        <taxon>Flavobacteriia</taxon>
        <taxon>Flavobacteriales</taxon>
        <taxon>Weeksellaceae</taxon>
        <taxon>Chryseobacterium group</taxon>
        <taxon>Chryseobacterium</taxon>
    </lineage>
</organism>
<dbReference type="AlphaFoldDB" id="A0A3G8WXZ0"/>
<accession>A0A3G8WXZ0</accession>
<sequence length="77" mass="9108">MIHMNGRLYDPLLRRFLNADVFVQDPYNSQNYNMYAYVLNNPLMFFDPSGMLTQKFPRWRERLARVNNNSSGGKSCL</sequence>
<dbReference type="NCBIfam" id="TIGR03696">
    <property type="entry name" value="Rhs_assc_core"/>
    <property type="match status" value="1"/>
</dbReference>
<evidence type="ECO:0000313" key="2">
    <source>
        <dbReference type="Proteomes" id="UP000282297"/>
    </source>
</evidence>
<gene>
    <name evidence="1" type="ORF">EIH08_07855</name>
</gene>
<name>A0A3G8WXZ0_9FLAO</name>
<dbReference type="Gene3D" id="2.180.10.10">
    <property type="entry name" value="RHS repeat-associated core"/>
    <property type="match status" value="1"/>
</dbReference>
<dbReference type="InterPro" id="IPR022385">
    <property type="entry name" value="Rhs_assc_core"/>
</dbReference>
<proteinExistence type="predicted"/>
<evidence type="ECO:0000313" key="1">
    <source>
        <dbReference type="EMBL" id="AZI20636.1"/>
    </source>
</evidence>
<evidence type="ECO:0008006" key="3">
    <source>
        <dbReference type="Google" id="ProtNLM"/>
    </source>
</evidence>